<evidence type="ECO:0000256" key="1">
    <source>
        <dbReference type="SAM" id="MobiDB-lite"/>
    </source>
</evidence>
<feature type="domain" description="UspA" evidence="2">
    <location>
        <begin position="37"/>
        <end position="172"/>
    </location>
</feature>
<gene>
    <name evidence="3" type="ORF">BRM3_03195</name>
</gene>
<dbReference type="EMBL" id="CP107020">
    <property type="protein sequence ID" value="UYG17449.1"/>
    <property type="molecule type" value="Genomic_DNA"/>
</dbReference>
<accession>A0ABY6G480</accession>
<reference evidence="3" key="1">
    <citation type="submission" date="2022-10" db="EMBL/GenBank/DDBJ databases">
        <title>Whole-Genome Sequencing of Brachybacterium huguangmaarense BRM-3, Isolated from Betula schmidtii.</title>
        <authorList>
            <person name="Haam D."/>
        </authorList>
    </citation>
    <scope>NUCLEOTIDE SEQUENCE</scope>
    <source>
        <strain evidence="3">BRM-3</strain>
    </source>
</reference>
<dbReference type="Pfam" id="PF00582">
    <property type="entry name" value="Usp"/>
    <property type="match status" value="1"/>
</dbReference>
<keyword evidence="4" id="KW-1185">Reference proteome</keyword>
<dbReference type="InterPro" id="IPR006016">
    <property type="entry name" value="UspA"/>
</dbReference>
<sequence length="192" mass="19750">MNDDATGRDASEGPMHGERGVAGAGVPTTTGRPHGFVVVGVSGSSGSPVALRWALDAARLRGLRLVAVRAYKVPSTAAGSVRPTPSRVADAPAVLEGAARDELEAHVRSALGADATEVELRAVRGGRRRVLLAASAGAAMLVVDAPRARELSGDPAFARSLIYRAPCPVVVMPPHVARTDPAAWVEGARTAR</sequence>
<evidence type="ECO:0000313" key="3">
    <source>
        <dbReference type="EMBL" id="UYG17449.1"/>
    </source>
</evidence>
<evidence type="ECO:0000259" key="2">
    <source>
        <dbReference type="Pfam" id="PF00582"/>
    </source>
</evidence>
<feature type="region of interest" description="Disordered" evidence="1">
    <location>
        <begin position="1"/>
        <end position="29"/>
    </location>
</feature>
<evidence type="ECO:0000313" key="4">
    <source>
        <dbReference type="Proteomes" id="UP001164305"/>
    </source>
</evidence>
<feature type="compositionally biased region" description="Basic and acidic residues" evidence="1">
    <location>
        <begin position="1"/>
        <end position="19"/>
    </location>
</feature>
<dbReference type="SUPFAM" id="SSF52402">
    <property type="entry name" value="Adenine nucleotide alpha hydrolases-like"/>
    <property type="match status" value="1"/>
</dbReference>
<dbReference type="RefSeq" id="WP_263594658.1">
    <property type="nucleotide sequence ID" value="NZ_CP107020.1"/>
</dbReference>
<proteinExistence type="predicted"/>
<organism evidence="3 4">
    <name type="scientific">Brachybacterium huguangmaarense</name>
    <dbReference type="NCBI Taxonomy" id="1652028"/>
    <lineage>
        <taxon>Bacteria</taxon>
        <taxon>Bacillati</taxon>
        <taxon>Actinomycetota</taxon>
        <taxon>Actinomycetes</taxon>
        <taxon>Micrococcales</taxon>
        <taxon>Dermabacteraceae</taxon>
        <taxon>Brachybacterium</taxon>
    </lineage>
</organism>
<dbReference type="Proteomes" id="UP001164305">
    <property type="component" value="Chromosome"/>
</dbReference>
<dbReference type="Gene3D" id="3.40.50.620">
    <property type="entry name" value="HUPs"/>
    <property type="match status" value="1"/>
</dbReference>
<dbReference type="InterPro" id="IPR014729">
    <property type="entry name" value="Rossmann-like_a/b/a_fold"/>
</dbReference>
<name>A0ABY6G480_9MICO</name>
<protein>
    <submittedName>
        <fullName evidence="3">Universal stress protein</fullName>
    </submittedName>
</protein>